<reference evidence="2 3" key="1">
    <citation type="submission" date="2023-10" db="EMBL/GenBank/DDBJ databases">
        <title>Saccharopolyspora sp. nov., isolated from mangrove soil.</title>
        <authorList>
            <person name="Lu Y."/>
            <person name="Liu W."/>
        </authorList>
    </citation>
    <scope>NUCLEOTIDE SEQUENCE [LARGE SCALE GENOMIC DNA]</scope>
    <source>
        <strain evidence="2 3">S2-29</strain>
    </source>
</reference>
<gene>
    <name evidence="2" type="ORF">R4I43_04935</name>
</gene>
<dbReference type="InterPro" id="IPR010982">
    <property type="entry name" value="Lambda_DNA-bd_dom_sf"/>
</dbReference>
<dbReference type="EMBL" id="JAWLNX010000003">
    <property type="protein sequence ID" value="MEB3366740.1"/>
    <property type="molecule type" value="Genomic_DNA"/>
</dbReference>
<name>A0ABU6A5J5_9PSEU</name>
<organism evidence="2 3">
    <name type="scientific">Saccharopolyspora mangrovi</name>
    <dbReference type="NCBI Taxonomy" id="3082379"/>
    <lineage>
        <taxon>Bacteria</taxon>
        <taxon>Bacillati</taxon>
        <taxon>Actinomycetota</taxon>
        <taxon>Actinomycetes</taxon>
        <taxon>Pseudonocardiales</taxon>
        <taxon>Pseudonocardiaceae</taxon>
        <taxon>Saccharopolyspora</taxon>
    </lineage>
</organism>
<accession>A0ABU6A5J5</accession>
<evidence type="ECO:0000259" key="1">
    <source>
        <dbReference type="PROSITE" id="PS50943"/>
    </source>
</evidence>
<dbReference type="CDD" id="cd00093">
    <property type="entry name" value="HTH_XRE"/>
    <property type="match status" value="1"/>
</dbReference>
<dbReference type="Gene3D" id="1.10.260.40">
    <property type="entry name" value="lambda repressor-like DNA-binding domains"/>
    <property type="match status" value="1"/>
</dbReference>
<protein>
    <submittedName>
        <fullName evidence="2">Helix-turn-helix transcriptional regulator</fullName>
    </submittedName>
</protein>
<keyword evidence="3" id="KW-1185">Reference proteome</keyword>
<sequence>MMVFMPGKSEHTPKARALGAELRECRIAAGLTQHQLAARIGVSHVSVSRYETGTRSPQPEDVAQLLATLGVTGDRYSELVELARGAEQPNWLETGVNGLRRELMTVIEFERTATRIVDVEMNIVPGLLQTADYARAIMSEAPGADLEARVALRVGRAAILERKGAPQLIAIVSEFALRQRIGGAEVMADQIRHLFKAAELPNVTILVLPAVSERWHPAHAGAFILFEFPKSDPIVHLEHFASGAFLNAKEVAAYRGAVDTLREVAMDEETSTRLIAAIGDELEGR</sequence>
<evidence type="ECO:0000313" key="3">
    <source>
        <dbReference type="Proteomes" id="UP001327093"/>
    </source>
</evidence>
<dbReference type="RefSeq" id="WP_324264319.1">
    <property type="nucleotide sequence ID" value="NZ_JAWLNX010000003.1"/>
</dbReference>
<dbReference type="SUPFAM" id="SSF47413">
    <property type="entry name" value="lambda repressor-like DNA-binding domains"/>
    <property type="match status" value="1"/>
</dbReference>
<feature type="domain" description="HTH cro/C1-type" evidence="1">
    <location>
        <begin position="22"/>
        <end position="76"/>
    </location>
</feature>
<dbReference type="Pfam" id="PF13560">
    <property type="entry name" value="HTH_31"/>
    <property type="match status" value="1"/>
</dbReference>
<dbReference type="Pfam" id="PF19054">
    <property type="entry name" value="DUF5753"/>
    <property type="match status" value="1"/>
</dbReference>
<dbReference type="Proteomes" id="UP001327093">
    <property type="component" value="Unassembled WGS sequence"/>
</dbReference>
<dbReference type="PROSITE" id="PS50943">
    <property type="entry name" value="HTH_CROC1"/>
    <property type="match status" value="1"/>
</dbReference>
<proteinExistence type="predicted"/>
<evidence type="ECO:0000313" key="2">
    <source>
        <dbReference type="EMBL" id="MEB3366740.1"/>
    </source>
</evidence>
<dbReference type="SMART" id="SM00530">
    <property type="entry name" value="HTH_XRE"/>
    <property type="match status" value="1"/>
</dbReference>
<dbReference type="InterPro" id="IPR043917">
    <property type="entry name" value="DUF5753"/>
</dbReference>
<comment type="caution">
    <text evidence="2">The sequence shown here is derived from an EMBL/GenBank/DDBJ whole genome shotgun (WGS) entry which is preliminary data.</text>
</comment>
<dbReference type="InterPro" id="IPR001387">
    <property type="entry name" value="Cro/C1-type_HTH"/>
</dbReference>